<accession>A0A0D0E321</accession>
<organism evidence="1 2">
    <name type="scientific">Paxillus rubicundulus Ve08.2h10</name>
    <dbReference type="NCBI Taxonomy" id="930991"/>
    <lineage>
        <taxon>Eukaryota</taxon>
        <taxon>Fungi</taxon>
        <taxon>Dikarya</taxon>
        <taxon>Basidiomycota</taxon>
        <taxon>Agaricomycotina</taxon>
        <taxon>Agaricomycetes</taxon>
        <taxon>Agaricomycetidae</taxon>
        <taxon>Boletales</taxon>
        <taxon>Paxilineae</taxon>
        <taxon>Paxillaceae</taxon>
        <taxon>Paxillus</taxon>
    </lineage>
</organism>
<sequence>MPGSRSIKLPEFVATRSCGLPLDFYLLACATSMVEHPTIHNAVVVEVSSKRDFSTLLEG</sequence>
<dbReference type="InParanoid" id="A0A0D0E321"/>
<dbReference type="EMBL" id="KN825400">
    <property type="protein sequence ID" value="KIK91325.1"/>
    <property type="molecule type" value="Genomic_DNA"/>
</dbReference>
<keyword evidence="2" id="KW-1185">Reference proteome</keyword>
<evidence type="ECO:0000313" key="1">
    <source>
        <dbReference type="EMBL" id="KIK91325.1"/>
    </source>
</evidence>
<reference evidence="2" key="2">
    <citation type="submission" date="2015-01" db="EMBL/GenBank/DDBJ databases">
        <title>Evolutionary Origins and Diversification of the Mycorrhizal Mutualists.</title>
        <authorList>
            <consortium name="DOE Joint Genome Institute"/>
            <consortium name="Mycorrhizal Genomics Consortium"/>
            <person name="Kohler A."/>
            <person name="Kuo A."/>
            <person name="Nagy L.G."/>
            <person name="Floudas D."/>
            <person name="Copeland A."/>
            <person name="Barry K.W."/>
            <person name="Cichocki N."/>
            <person name="Veneault-Fourrey C."/>
            <person name="LaButti K."/>
            <person name="Lindquist E.A."/>
            <person name="Lipzen A."/>
            <person name="Lundell T."/>
            <person name="Morin E."/>
            <person name="Murat C."/>
            <person name="Riley R."/>
            <person name="Ohm R."/>
            <person name="Sun H."/>
            <person name="Tunlid A."/>
            <person name="Henrissat B."/>
            <person name="Grigoriev I.V."/>
            <person name="Hibbett D.S."/>
            <person name="Martin F."/>
        </authorList>
    </citation>
    <scope>NUCLEOTIDE SEQUENCE [LARGE SCALE GENOMIC DNA]</scope>
    <source>
        <strain evidence="2">Ve08.2h10</strain>
    </source>
</reference>
<dbReference type="Proteomes" id="UP000054538">
    <property type="component" value="Unassembled WGS sequence"/>
</dbReference>
<protein>
    <submittedName>
        <fullName evidence="1">Unplaced genomic scaffold scaffold_578, whole genome shotgun sequence</fullName>
    </submittedName>
</protein>
<dbReference type="HOGENOM" id="CLU_2961520_0_0_1"/>
<proteinExistence type="predicted"/>
<dbReference type="AlphaFoldDB" id="A0A0D0E321"/>
<reference evidence="1 2" key="1">
    <citation type="submission" date="2014-04" db="EMBL/GenBank/DDBJ databases">
        <authorList>
            <consortium name="DOE Joint Genome Institute"/>
            <person name="Kuo A."/>
            <person name="Kohler A."/>
            <person name="Jargeat P."/>
            <person name="Nagy L.G."/>
            <person name="Floudas D."/>
            <person name="Copeland A."/>
            <person name="Barry K.W."/>
            <person name="Cichocki N."/>
            <person name="Veneault-Fourrey C."/>
            <person name="LaButti K."/>
            <person name="Lindquist E.A."/>
            <person name="Lipzen A."/>
            <person name="Lundell T."/>
            <person name="Morin E."/>
            <person name="Murat C."/>
            <person name="Sun H."/>
            <person name="Tunlid A."/>
            <person name="Henrissat B."/>
            <person name="Grigoriev I.V."/>
            <person name="Hibbett D.S."/>
            <person name="Martin F."/>
            <person name="Nordberg H.P."/>
            <person name="Cantor M.N."/>
            <person name="Hua S.X."/>
        </authorList>
    </citation>
    <scope>NUCLEOTIDE SEQUENCE [LARGE SCALE GENOMIC DNA]</scope>
    <source>
        <strain evidence="1 2">Ve08.2h10</strain>
    </source>
</reference>
<name>A0A0D0E321_9AGAM</name>
<gene>
    <name evidence="1" type="ORF">PAXRUDRAFT_830945</name>
</gene>
<evidence type="ECO:0000313" key="2">
    <source>
        <dbReference type="Proteomes" id="UP000054538"/>
    </source>
</evidence>